<dbReference type="GO" id="GO:0005737">
    <property type="term" value="C:cytoplasm"/>
    <property type="evidence" value="ECO:0007669"/>
    <property type="project" value="TreeGrafter"/>
</dbReference>
<dbReference type="Pfam" id="PF02567">
    <property type="entry name" value="PhzC-PhzF"/>
    <property type="match status" value="1"/>
</dbReference>
<organism evidence="3 4">
    <name type="scientific">Izhakiella australiensis</name>
    <dbReference type="NCBI Taxonomy" id="1926881"/>
    <lineage>
        <taxon>Bacteria</taxon>
        <taxon>Pseudomonadati</taxon>
        <taxon>Pseudomonadota</taxon>
        <taxon>Gammaproteobacteria</taxon>
        <taxon>Enterobacterales</taxon>
        <taxon>Erwiniaceae</taxon>
        <taxon>Izhakiella</taxon>
    </lineage>
</organism>
<name>A0A1S8YHV7_9GAMM</name>
<comment type="caution">
    <text evidence="3">The sequence shown here is derived from an EMBL/GenBank/DDBJ whole genome shotgun (WGS) entry which is preliminary data.</text>
</comment>
<dbReference type="Proteomes" id="UP000190667">
    <property type="component" value="Unassembled WGS sequence"/>
</dbReference>
<evidence type="ECO:0000256" key="1">
    <source>
        <dbReference type="ARBA" id="ARBA00008270"/>
    </source>
</evidence>
<protein>
    <submittedName>
        <fullName evidence="3">Phenazine biosynthesis protein PhzF family</fullName>
    </submittedName>
</protein>
<sequence>MATTVAFKQVDVFTSSSYNGNPLAVILDARNLSDAEMQSIARWTHLSETTFILPPSHPEADYQVRIFTPDTELPFAGHPTLGSAHALRESGLTPKRQGIIIQQCGLGLVTLHEEPDGALAFAAPQAILTPFADHALVRQALGSNALHGELPVMAADMGIRWLLVPLISADAVLALTPDTAAFAQLVTAAGVDGVMPFGPLSQGSEKYEVRGLLIEGGSLTEDPVTGSANACLARYLAERGEQVDYRVRQGTALHRAGRLSVSWREGTPWIGGQSVTVIDGTIRLPASAR</sequence>
<keyword evidence="4" id="KW-1185">Reference proteome</keyword>
<proteinExistence type="inferred from homology"/>
<reference evidence="3 4" key="1">
    <citation type="submission" date="2016-12" db="EMBL/GenBank/DDBJ databases">
        <title>Izhakiella australiana sp. nov. of genus Izhakiella isolated from Australian desert.</title>
        <authorList>
            <person name="Ji M."/>
        </authorList>
    </citation>
    <scope>NUCLEOTIDE SEQUENCE [LARGE SCALE GENOMIC DNA]</scope>
    <source>
        <strain evidence="3 4">D4N98</strain>
    </source>
</reference>
<comment type="similarity">
    <text evidence="1">Belongs to the PhzF family.</text>
</comment>
<accession>A0A1S8YHV7</accession>
<dbReference type="STRING" id="1926881.BTJ39_18580"/>
<dbReference type="OrthoDB" id="9788221at2"/>
<evidence type="ECO:0000313" key="3">
    <source>
        <dbReference type="EMBL" id="OON38458.1"/>
    </source>
</evidence>
<dbReference type="SUPFAM" id="SSF54506">
    <property type="entry name" value="Diaminopimelate epimerase-like"/>
    <property type="match status" value="1"/>
</dbReference>
<gene>
    <name evidence="3" type="ORF">BTJ39_18580</name>
</gene>
<evidence type="ECO:0000256" key="2">
    <source>
        <dbReference type="PIRSR" id="PIRSR016184-1"/>
    </source>
</evidence>
<evidence type="ECO:0000313" key="4">
    <source>
        <dbReference type="Proteomes" id="UP000190667"/>
    </source>
</evidence>
<dbReference type="PIRSF" id="PIRSF016184">
    <property type="entry name" value="PhzC_PhzF"/>
    <property type="match status" value="1"/>
</dbReference>
<dbReference type="Gene3D" id="3.10.310.10">
    <property type="entry name" value="Diaminopimelate Epimerase, Chain A, domain 1"/>
    <property type="match status" value="2"/>
</dbReference>
<dbReference type="RefSeq" id="WP_078004181.1">
    <property type="nucleotide sequence ID" value="NZ_MRUL01000016.1"/>
</dbReference>
<dbReference type="PANTHER" id="PTHR13774:SF32">
    <property type="entry name" value="ANTISENSE-ENHANCING SEQUENCE 1"/>
    <property type="match status" value="1"/>
</dbReference>
<dbReference type="GO" id="GO:0016853">
    <property type="term" value="F:isomerase activity"/>
    <property type="evidence" value="ECO:0007669"/>
    <property type="project" value="TreeGrafter"/>
</dbReference>
<dbReference type="InterPro" id="IPR003719">
    <property type="entry name" value="Phenazine_PhzF-like"/>
</dbReference>
<dbReference type="PANTHER" id="PTHR13774">
    <property type="entry name" value="PHENAZINE BIOSYNTHESIS PROTEIN"/>
    <property type="match status" value="1"/>
</dbReference>
<dbReference type="EMBL" id="MRUL01000016">
    <property type="protein sequence ID" value="OON38458.1"/>
    <property type="molecule type" value="Genomic_DNA"/>
</dbReference>
<dbReference type="NCBIfam" id="TIGR00654">
    <property type="entry name" value="PhzF_family"/>
    <property type="match status" value="1"/>
</dbReference>
<feature type="active site" evidence="2">
    <location>
        <position position="48"/>
    </location>
</feature>
<dbReference type="AlphaFoldDB" id="A0A1S8YHV7"/>